<feature type="coiled-coil region" evidence="5">
    <location>
        <begin position="414"/>
        <end position="441"/>
    </location>
</feature>
<dbReference type="GO" id="GO:0016926">
    <property type="term" value="P:protein desumoylation"/>
    <property type="evidence" value="ECO:0007669"/>
    <property type="project" value="TreeGrafter"/>
</dbReference>
<evidence type="ECO:0000313" key="8">
    <source>
        <dbReference type="EMBL" id="CAG9803572.1"/>
    </source>
</evidence>
<dbReference type="InterPro" id="IPR038765">
    <property type="entry name" value="Papain-like_cys_pep_sf"/>
</dbReference>
<dbReference type="GO" id="GO:0005634">
    <property type="term" value="C:nucleus"/>
    <property type="evidence" value="ECO:0007669"/>
    <property type="project" value="TreeGrafter"/>
</dbReference>
<keyword evidence="9" id="KW-1185">Reference proteome</keyword>
<dbReference type="GO" id="GO:0080090">
    <property type="term" value="P:regulation of primary metabolic process"/>
    <property type="evidence" value="ECO:0007669"/>
    <property type="project" value="UniProtKB-ARBA"/>
</dbReference>
<dbReference type="GO" id="GO:0016929">
    <property type="term" value="F:deSUMOylase activity"/>
    <property type="evidence" value="ECO:0007669"/>
    <property type="project" value="TreeGrafter"/>
</dbReference>
<dbReference type="FunFam" id="3.40.395.10:FF:000001">
    <property type="entry name" value="Sentrin-specific protease 1"/>
    <property type="match status" value="1"/>
</dbReference>
<evidence type="ECO:0000259" key="7">
    <source>
        <dbReference type="PROSITE" id="PS50600"/>
    </source>
</evidence>
<dbReference type="OrthoDB" id="1939479at2759"/>
<reference evidence="8" key="2">
    <citation type="submission" date="2022-10" db="EMBL/GenBank/DDBJ databases">
        <authorList>
            <consortium name="ENA_rothamsted_submissions"/>
            <consortium name="culmorum"/>
            <person name="King R."/>
        </authorList>
    </citation>
    <scope>NUCLEOTIDE SEQUENCE</scope>
</reference>
<comment type="similarity">
    <text evidence="1">Belongs to the peptidase C48 family.</text>
</comment>
<gene>
    <name evidence="8" type="ORF">CHIRRI_LOCUS6470</name>
</gene>
<dbReference type="GO" id="GO:0006508">
    <property type="term" value="P:proteolysis"/>
    <property type="evidence" value="ECO:0007669"/>
    <property type="project" value="UniProtKB-KW"/>
</dbReference>
<dbReference type="EMBL" id="OU895878">
    <property type="protein sequence ID" value="CAG9803572.1"/>
    <property type="molecule type" value="Genomic_DNA"/>
</dbReference>
<dbReference type="AlphaFoldDB" id="A0A9N9RUM6"/>
<dbReference type="SUPFAM" id="SSF54001">
    <property type="entry name" value="Cysteine proteinases"/>
    <property type="match status" value="1"/>
</dbReference>
<organism evidence="8 9">
    <name type="scientific">Chironomus riparius</name>
    <dbReference type="NCBI Taxonomy" id="315576"/>
    <lineage>
        <taxon>Eukaryota</taxon>
        <taxon>Metazoa</taxon>
        <taxon>Ecdysozoa</taxon>
        <taxon>Arthropoda</taxon>
        <taxon>Hexapoda</taxon>
        <taxon>Insecta</taxon>
        <taxon>Pterygota</taxon>
        <taxon>Neoptera</taxon>
        <taxon>Endopterygota</taxon>
        <taxon>Diptera</taxon>
        <taxon>Nematocera</taxon>
        <taxon>Chironomoidea</taxon>
        <taxon>Chironomidae</taxon>
        <taxon>Chironominae</taxon>
        <taxon>Chironomus</taxon>
    </lineage>
</organism>
<keyword evidence="4" id="KW-0788">Thiol protease</keyword>
<dbReference type="InterPro" id="IPR003653">
    <property type="entry name" value="Peptidase_C48_C"/>
</dbReference>
<evidence type="ECO:0000256" key="3">
    <source>
        <dbReference type="ARBA" id="ARBA00022801"/>
    </source>
</evidence>
<keyword evidence="2" id="KW-0645">Protease</keyword>
<dbReference type="Pfam" id="PF02902">
    <property type="entry name" value="Peptidase_C48"/>
    <property type="match status" value="1"/>
</dbReference>
<evidence type="ECO:0000256" key="1">
    <source>
        <dbReference type="ARBA" id="ARBA00005234"/>
    </source>
</evidence>
<evidence type="ECO:0000313" key="9">
    <source>
        <dbReference type="Proteomes" id="UP001153620"/>
    </source>
</evidence>
<reference evidence="8" key="1">
    <citation type="submission" date="2022-01" db="EMBL/GenBank/DDBJ databases">
        <authorList>
            <person name="King R."/>
        </authorList>
    </citation>
    <scope>NUCLEOTIDE SEQUENCE</scope>
</reference>
<dbReference type="Proteomes" id="UP001153620">
    <property type="component" value="Chromosome 2"/>
</dbReference>
<feature type="domain" description="Ubiquitin-like protease family profile" evidence="7">
    <location>
        <begin position="500"/>
        <end position="664"/>
    </location>
</feature>
<accession>A0A9N9RUM6</accession>
<dbReference type="PANTHER" id="PTHR12606:SF141">
    <property type="entry name" value="GH15225P-RELATED"/>
    <property type="match status" value="1"/>
</dbReference>
<keyword evidence="3" id="KW-0378">Hydrolase</keyword>
<protein>
    <recommendedName>
        <fullName evidence="7">Ubiquitin-like protease family profile domain-containing protein</fullName>
    </recommendedName>
</protein>
<feature type="compositionally biased region" description="Polar residues" evidence="6">
    <location>
        <begin position="129"/>
        <end position="155"/>
    </location>
</feature>
<sequence length="697" mass="81666">MSQLIDYIRNLFNPNNNFTRKRRRTDFQREEIEPVPKYKRVTNVFPKEYKSVRDDEIDYFREVNRQKPLYNGLLEDFLMDQQQKHMKAVLEDGEFSDEEDLSSYRMPTTGISKSQKSSEFNFKRFYDQDQPSSSSNAFNRESFQTRRNNNYTKFTNGRKFNGGRDDDDDDVQLTSISPKNNPVARPFSREMPSLIPISKTFQPSNLTNGYSRESSVKPVSSQPVRGRRSVLDFLGKNRAFGDAPKIANSIIDRRYNLNTKSDYEQLLNNLIPRYPSAALKVIQQVNDSRPVTTIDLSDDNDSRYNKENRQASTKDFPAYRNRKSEVVFKQPAAYVDISDDEIDQSHFNQEPCLSSTQVIKARDSEHNLSANKSKERIVPIQLPPVNTLKERQSFRKSLKDDTIEKIVERFTQKRQEKDRSINEETLNASKLERERIEHEKIQQKRIDESITSALADKCIIIEEEEEVIDEFPQLNEQQLRFVQYALHGSRNEVIVSKFNMNITRHDLATLDGLNWLNDEVINFYMELLKERSEQVEHLPKVHVMNTFFLGKLLQQGHSGVRRWTRKIDIFSYDIIPIPVHVGGVHWCMSVIHLKNKTIRYYDSMGHPNHVVLEALEQYLKDESMDKRKIPFDTSDWTIESVRDCPQQKNGSDCGVFSCQFAEFLSRDSTISFEQQHMQYFRRKMICEIGNGRLFLGY</sequence>
<dbReference type="Gene3D" id="3.40.395.10">
    <property type="entry name" value="Adenoviral Proteinase, Chain A"/>
    <property type="match status" value="1"/>
</dbReference>
<evidence type="ECO:0000256" key="2">
    <source>
        <dbReference type="ARBA" id="ARBA00022670"/>
    </source>
</evidence>
<dbReference type="PANTHER" id="PTHR12606">
    <property type="entry name" value="SENTRIN/SUMO-SPECIFIC PROTEASE"/>
    <property type="match status" value="1"/>
</dbReference>
<evidence type="ECO:0000256" key="4">
    <source>
        <dbReference type="ARBA" id="ARBA00022807"/>
    </source>
</evidence>
<name>A0A9N9RUM6_9DIPT</name>
<dbReference type="PROSITE" id="PS50600">
    <property type="entry name" value="ULP_PROTEASE"/>
    <property type="match status" value="1"/>
</dbReference>
<evidence type="ECO:0000256" key="6">
    <source>
        <dbReference type="SAM" id="MobiDB-lite"/>
    </source>
</evidence>
<feature type="region of interest" description="Disordered" evidence="6">
    <location>
        <begin position="126"/>
        <end position="225"/>
    </location>
</feature>
<proteinExistence type="inferred from homology"/>
<evidence type="ECO:0000256" key="5">
    <source>
        <dbReference type="SAM" id="Coils"/>
    </source>
</evidence>
<feature type="compositionally biased region" description="Polar residues" evidence="6">
    <location>
        <begin position="199"/>
        <end position="223"/>
    </location>
</feature>
<keyword evidence="5" id="KW-0175">Coiled coil</keyword>
<dbReference type="GO" id="GO:0060255">
    <property type="term" value="P:regulation of macromolecule metabolic process"/>
    <property type="evidence" value="ECO:0007669"/>
    <property type="project" value="UniProtKB-ARBA"/>
</dbReference>